<organism evidence="1 2">
    <name type="scientific">Henosepilachna vigintioctopunctata</name>
    <dbReference type="NCBI Taxonomy" id="420089"/>
    <lineage>
        <taxon>Eukaryota</taxon>
        <taxon>Metazoa</taxon>
        <taxon>Ecdysozoa</taxon>
        <taxon>Arthropoda</taxon>
        <taxon>Hexapoda</taxon>
        <taxon>Insecta</taxon>
        <taxon>Pterygota</taxon>
        <taxon>Neoptera</taxon>
        <taxon>Endopterygota</taxon>
        <taxon>Coleoptera</taxon>
        <taxon>Polyphaga</taxon>
        <taxon>Cucujiformia</taxon>
        <taxon>Coccinelloidea</taxon>
        <taxon>Coccinellidae</taxon>
        <taxon>Epilachninae</taxon>
        <taxon>Epilachnini</taxon>
        <taxon>Henosepilachna</taxon>
    </lineage>
</organism>
<sequence length="186" mass="21266">MSVRLFHYLIPASEQEALPDMRSICIITASDDKEKERQTVERQYDPTTIRSIYPMPSSSTTDLDSRLPGRNVHFIGKPFPSRPGHISAHLPGSVMTPYRDPFRDFIWLYSFCRRCSFPLCSGIFTFNYHLCRRLRGGGENGRGKFVFLPSWFGLSLTVPVQKPNGRAATPMRISINFPSCCVHIKY</sequence>
<keyword evidence="2" id="KW-1185">Reference proteome</keyword>
<proteinExistence type="predicted"/>
<dbReference type="Proteomes" id="UP001431783">
    <property type="component" value="Unassembled WGS sequence"/>
</dbReference>
<accession>A0AAW1U936</accession>
<dbReference type="EMBL" id="JARQZJ010000061">
    <property type="protein sequence ID" value="KAK9879070.1"/>
    <property type="molecule type" value="Genomic_DNA"/>
</dbReference>
<evidence type="ECO:0000313" key="2">
    <source>
        <dbReference type="Proteomes" id="UP001431783"/>
    </source>
</evidence>
<dbReference type="AlphaFoldDB" id="A0AAW1U936"/>
<protein>
    <submittedName>
        <fullName evidence="1">Uncharacterized protein</fullName>
    </submittedName>
</protein>
<evidence type="ECO:0000313" key="1">
    <source>
        <dbReference type="EMBL" id="KAK9879070.1"/>
    </source>
</evidence>
<gene>
    <name evidence="1" type="ORF">WA026_003884</name>
</gene>
<reference evidence="1 2" key="1">
    <citation type="submission" date="2023-03" db="EMBL/GenBank/DDBJ databases">
        <title>Genome insight into feeding habits of ladybird beetles.</title>
        <authorList>
            <person name="Li H.-S."/>
            <person name="Huang Y.-H."/>
            <person name="Pang H."/>
        </authorList>
    </citation>
    <scope>NUCLEOTIDE SEQUENCE [LARGE SCALE GENOMIC DNA]</scope>
    <source>
        <strain evidence="1">SYSU_2023b</strain>
        <tissue evidence="1">Whole body</tissue>
    </source>
</reference>
<comment type="caution">
    <text evidence="1">The sequence shown here is derived from an EMBL/GenBank/DDBJ whole genome shotgun (WGS) entry which is preliminary data.</text>
</comment>
<name>A0AAW1U936_9CUCU</name>